<keyword evidence="3" id="KW-0479">Metal-binding</keyword>
<dbReference type="CDD" id="cd03429">
    <property type="entry name" value="NUDIX_NADH_pyrophosphatase_Nudt13"/>
    <property type="match status" value="1"/>
</dbReference>
<dbReference type="Gene3D" id="3.90.79.10">
    <property type="entry name" value="Nucleoside Triphosphate Pyrophosphohydrolase"/>
    <property type="match status" value="1"/>
</dbReference>
<protein>
    <recommendedName>
        <fullName evidence="2">NAD(+) diphosphatase</fullName>
        <ecNumber evidence="2">3.6.1.22</ecNumber>
    </recommendedName>
</protein>
<dbReference type="InterPro" id="IPR020084">
    <property type="entry name" value="NUDIX_hydrolase_CS"/>
</dbReference>
<keyword evidence="5" id="KW-0460">Magnesium</keyword>
<gene>
    <name evidence="8" type="ordered locus">CA_C0145</name>
</gene>
<dbReference type="GO" id="GO:0016787">
    <property type="term" value="F:hydrolase activity"/>
    <property type="evidence" value="ECO:0007669"/>
    <property type="project" value="UniProtKB-KW"/>
</dbReference>
<dbReference type="InterPro" id="IPR000086">
    <property type="entry name" value="NUDIX_hydrolase_dom"/>
</dbReference>
<evidence type="ECO:0000256" key="2">
    <source>
        <dbReference type="ARBA" id="ARBA00012381"/>
    </source>
</evidence>
<comment type="cofactor">
    <cofactor evidence="1">
        <name>Mg(2+)</name>
        <dbReference type="ChEBI" id="CHEBI:18420"/>
    </cofactor>
</comment>
<dbReference type="SUPFAM" id="SSF55811">
    <property type="entry name" value="Nudix"/>
    <property type="match status" value="1"/>
</dbReference>
<dbReference type="Pfam" id="PF00293">
    <property type="entry name" value="NUDIX"/>
    <property type="match status" value="1"/>
</dbReference>
<evidence type="ECO:0000313" key="9">
    <source>
        <dbReference type="Proteomes" id="UP000000814"/>
    </source>
</evidence>
<dbReference type="InterPro" id="IPR049734">
    <property type="entry name" value="NudC-like_C"/>
</dbReference>
<accession>Q97MP7</accession>
<dbReference type="RefSeq" id="WP_010963471.1">
    <property type="nucleotide sequence ID" value="NC_003030.1"/>
</dbReference>
<dbReference type="PANTHER" id="PTHR11383:SF3">
    <property type="entry name" value="NAD(P)H PYROPHOSPHATASE NUDT13, MITOCHONDRIAL"/>
    <property type="match status" value="1"/>
</dbReference>
<evidence type="ECO:0000256" key="1">
    <source>
        <dbReference type="ARBA" id="ARBA00001946"/>
    </source>
</evidence>
<evidence type="ECO:0000313" key="8">
    <source>
        <dbReference type="EMBL" id="AAK78129.1"/>
    </source>
</evidence>
<dbReference type="STRING" id="272562.CA_C0145"/>
<dbReference type="OrthoDB" id="9800077at2"/>
<feature type="domain" description="Nudix hydrolase" evidence="7">
    <location>
        <begin position="37"/>
        <end position="161"/>
    </location>
</feature>
<dbReference type="PANTHER" id="PTHR11383">
    <property type="entry name" value="NUCLEOSIDE DIPHOSPHATE-LINKED MOIETY X MOTIF 13"/>
    <property type="match status" value="1"/>
</dbReference>
<keyword evidence="6" id="KW-0520">NAD</keyword>
<proteinExistence type="predicted"/>
<dbReference type="EMBL" id="AE001437">
    <property type="protein sequence ID" value="AAK78129.1"/>
    <property type="molecule type" value="Genomic_DNA"/>
</dbReference>
<dbReference type="HOGENOM" id="CLU_132589_0_0_9"/>
<reference evidence="8 9" key="1">
    <citation type="journal article" date="2001" name="J. Bacteriol.">
        <title>Genome sequence and comparative analysis of the solvent-producing bacterium Clostridium acetobutylicum.</title>
        <authorList>
            <person name="Nolling J."/>
            <person name="Breton G."/>
            <person name="Omelchenko M.V."/>
            <person name="Makarova K.S."/>
            <person name="Zeng Q."/>
            <person name="Gibson R."/>
            <person name="Lee H.M."/>
            <person name="Dubois J."/>
            <person name="Qiu D."/>
            <person name="Hitti J."/>
            <person name="Wolf Y.I."/>
            <person name="Tatusov R.L."/>
            <person name="Sabathe F."/>
            <person name="Doucette-Stamm L."/>
            <person name="Soucaille P."/>
            <person name="Daly M.J."/>
            <person name="Bennett G.N."/>
            <person name="Koonin E.V."/>
            <person name="Smith D.R."/>
        </authorList>
    </citation>
    <scope>NUCLEOTIDE SEQUENCE [LARGE SCALE GENOMIC DNA]</scope>
    <source>
        <strain evidence="9">ATCC 824 / DSM 792 / JCM 1419 / LMG 5710 / VKM B-1787</strain>
    </source>
</reference>
<evidence type="ECO:0000256" key="5">
    <source>
        <dbReference type="ARBA" id="ARBA00022842"/>
    </source>
</evidence>
<evidence type="ECO:0000259" key="7">
    <source>
        <dbReference type="PROSITE" id="PS51462"/>
    </source>
</evidence>
<dbReference type="InterPro" id="IPR015797">
    <property type="entry name" value="NUDIX_hydrolase-like_dom_sf"/>
</dbReference>
<name>Q97MP7_CLOAB</name>
<keyword evidence="4" id="KW-0378">Hydrolase</keyword>
<sequence length="174" mass="20463">MKYEYCPICGKKLEKKYSYDEGDVPYCQKDKIMFFDVPKPCVLVAVIKGQEILLLKQEYTFKDSKILVSGYVANGETVEETVVREVKEEVGIIVEKPEYLGSYYFKPKELIMLTFMVRYVSGEITKSQEVDEAYWVNMRDVLQEMNEDKVGKDVVKKVFKRIGYNEEKYLHKEK</sequence>
<dbReference type="KEGG" id="cac:CA_C0145"/>
<organism evidence="8 9">
    <name type="scientific">Clostridium acetobutylicum (strain ATCC 824 / DSM 792 / JCM 1419 / IAM 19013 / LMG 5710 / NBRC 13948 / NRRL B-527 / VKM B-1787 / 2291 / W)</name>
    <dbReference type="NCBI Taxonomy" id="272562"/>
    <lineage>
        <taxon>Bacteria</taxon>
        <taxon>Bacillati</taxon>
        <taxon>Bacillota</taxon>
        <taxon>Clostridia</taxon>
        <taxon>Eubacteriales</taxon>
        <taxon>Clostridiaceae</taxon>
        <taxon>Clostridium</taxon>
    </lineage>
</organism>
<evidence type="ECO:0000256" key="6">
    <source>
        <dbReference type="ARBA" id="ARBA00023027"/>
    </source>
</evidence>
<dbReference type="PATRIC" id="fig|272562.8.peg.328"/>
<dbReference type="GeneID" id="44996627"/>
<dbReference type="AlphaFoldDB" id="Q97MP7"/>
<dbReference type="PROSITE" id="PS00893">
    <property type="entry name" value="NUDIX_BOX"/>
    <property type="match status" value="1"/>
</dbReference>
<dbReference type="eggNOG" id="COG2816">
    <property type="taxonomic scope" value="Bacteria"/>
</dbReference>
<dbReference type="PIR" id="F96917">
    <property type="entry name" value="F96917"/>
</dbReference>
<keyword evidence="9" id="KW-1185">Reference proteome</keyword>
<evidence type="ECO:0000256" key="4">
    <source>
        <dbReference type="ARBA" id="ARBA00022801"/>
    </source>
</evidence>
<dbReference type="GO" id="GO:0046872">
    <property type="term" value="F:metal ion binding"/>
    <property type="evidence" value="ECO:0007669"/>
    <property type="project" value="UniProtKB-KW"/>
</dbReference>
<dbReference type="EC" id="3.6.1.22" evidence="2"/>
<dbReference type="DNASU" id="1116328"/>
<evidence type="ECO:0000256" key="3">
    <source>
        <dbReference type="ARBA" id="ARBA00022723"/>
    </source>
</evidence>
<dbReference type="Proteomes" id="UP000000814">
    <property type="component" value="Chromosome"/>
</dbReference>
<dbReference type="PROSITE" id="PS51462">
    <property type="entry name" value="NUDIX"/>
    <property type="match status" value="1"/>
</dbReference>